<dbReference type="RefSeq" id="XP_014668697.1">
    <property type="nucleotide sequence ID" value="XM_014813211.1"/>
</dbReference>
<sequence length="246" mass="28113">MQSSMDASTNDFLENCYDKADWFFTQIVHATFKSFLCWFMSSTSANGFLGRGSMFVMSTNQLLQLMGANSSWRAQSLLDLGAGDGRVTQQMAPLFTDIYCTETSSPMQWRLNQCGYKILGVDEWHNGTQKYDLVSCLNLLDRCKQPATMLRNIKDALVPETGRLLLATVIPFEPYVEADTVDHTPSEFFHIEGRTFEEQVNSMVRNVFEPAGFVLERFTRVPYLCEGDLHQSIFWLDDALFLLRSR</sequence>
<dbReference type="Proteomes" id="UP000695022">
    <property type="component" value="Unplaced"/>
</dbReference>
<keyword evidence="1" id="KW-1185">Reference proteome</keyword>
<dbReference type="PANTHER" id="PTHR12890">
    <property type="entry name" value="DREV PROTEIN"/>
    <property type="match status" value="1"/>
</dbReference>
<dbReference type="Pfam" id="PF05219">
    <property type="entry name" value="DREV"/>
    <property type="match status" value="1"/>
</dbReference>
<protein>
    <submittedName>
        <fullName evidence="2">Methyltransferase-like protein 9</fullName>
    </submittedName>
</protein>
<dbReference type="PANTHER" id="PTHR12890:SF0">
    <property type="entry name" value="PROTEIN-L-HISTIDINE N-PROS-METHYLTRANSFERASE"/>
    <property type="match status" value="1"/>
</dbReference>
<dbReference type="InterPro" id="IPR029063">
    <property type="entry name" value="SAM-dependent_MTases_sf"/>
</dbReference>
<dbReference type="GeneID" id="106809971"/>
<name>A0ABM1E926_PRICU</name>
<gene>
    <name evidence="2" type="primary">LOC106809971</name>
</gene>
<evidence type="ECO:0000313" key="1">
    <source>
        <dbReference type="Proteomes" id="UP000695022"/>
    </source>
</evidence>
<proteinExistence type="predicted"/>
<reference evidence="2" key="1">
    <citation type="submission" date="2025-08" db="UniProtKB">
        <authorList>
            <consortium name="RefSeq"/>
        </authorList>
    </citation>
    <scope>IDENTIFICATION</scope>
</reference>
<evidence type="ECO:0000313" key="2">
    <source>
        <dbReference type="RefSeq" id="XP_014668697.1"/>
    </source>
</evidence>
<dbReference type="Gene3D" id="3.40.50.150">
    <property type="entry name" value="Vaccinia Virus protein VP39"/>
    <property type="match status" value="1"/>
</dbReference>
<dbReference type="SUPFAM" id="SSF53335">
    <property type="entry name" value="S-adenosyl-L-methionine-dependent methyltransferases"/>
    <property type="match status" value="1"/>
</dbReference>
<dbReference type="InterPro" id="IPR007884">
    <property type="entry name" value="METL9"/>
</dbReference>
<accession>A0ABM1E926</accession>
<organism evidence="1 2">
    <name type="scientific">Priapulus caudatus</name>
    <name type="common">Priapulid worm</name>
    <dbReference type="NCBI Taxonomy" id="37621"/>
    <lineage>
        <taxon>Eukaryota</taxon>
        <taxon>Metazoa</taxon>
        <taxon>Ecdysozoa</taxon>
        <taxon>Scalidophora</taxon>
        <taxon>Priapulida</taxon>
        <taxon>Priapulimorpha</taxon>
        <taxon>Priapulimorphida</taxon>
        <taxon>Priapulidae</taxon>
        <taxon>Priapulus</taxon>
    </lineage>
</organism>